<evidence type="ECO:0000256" key="1">
    <source>
        <dbReference type="SAM" id="MobiDB-lite"/>
    </source>
</evidence>
<sequence>MVAQTPSKVPKEVWSGQQQTAQYLVSFSSIRFAHILKETGRGKLDSQSEKVMMVGYNGNSVYLAKLWGSDKVKRVRDVEDLSFLELNNDKPVDRELEPLTPISLTVRQLEPVPETTKPLTDDSSTSTKQPQQTRCTQEEIWRSEVTRHTTRDAVPSRRVLDAMHSKLPPVQSPTMTGCLRHMTKQRPGLIYYPFEININNTSAIALSDKTTKHGRTKHFDMNWSWLQDMIQAKELTYSYIPLNDNLADLFTKQLTCFKTEWFTFEIGLQDN</sequence>
<feature type="region of interest" description="Disordered" evidence="1">
    <location>
        <begin position="107"/>
        <end position="138"/>
    </location>
</feature>
<name>V2XP00_MONRO</name>
<feature type="compositionally biased region" description="Polar residues" evidence="1">
    <location>
        <begin position="117"/>
        <end position="135"/>
    </location>
</feature>
<gene>
    <name evidence="2" type="ORF">Moror_8316</name>
</gene>
<dbReference type="EMBL" id="AWSO01000148">
    <property type="protein sequence ID" value="ESK94245.1"/>
    <property type="molecule type" value="Genomic_DNA"/>
</dbReference>
<dbReference type="KEGG" id="mrr:Moror_8316"/>
<dbReference type="HOGENOM" id="CLU_1027072_0_0_1"/>
<organism evidence="2 3">
    <name type="scientific">Moniliophthora roreri (strain MCA 2997)</name>
    <name type="common">Cocoa frosty pod rot fungus</name>
    <name type="synonym">Crinipellis roreri</name>
    <dbReference type="NCBI Taxonomy" id="1381753"/>
    <lineage>
        <taxon>Eukaryota</taxon>
        <taxon>Fungi</taxon>
        <taxon>Dikarya</taxon>
        <taxon>Basidiomycota</taxon>
        <taxon>Agaricomycotina</taxon>
        <taxon>Agaricomycetes</taxon>
        <taxon>Agaricomycetidae</taxon>
        <taxon>Agaricales</taxon>
        <taxon>Marasmiineae</taxon>
        <taxon>Marasmiaceae</taxon>
        <taxon>Moniliophthora</taxon>
    </lineage>
</organism>
<reference evidence="2 3" key="1">
    <citation type="journal article" date="2014" name="BMC Genomics">
        <title>Genome and secretome analysis of the hemibiotrophic fungal pathogen, Moniliophthora roreri, which causes frosty pod rot disease of cacao: mechanisms of the biotrophic and necrotrophic phases.</title>
        <authorList>
            <person name="Meinhardt L.W."/>
            <person name="Costa G.G.L."/>
            <person name="Thomazella D.P.T."/>
            <person name="Teixeira P.J.P.L."/>
            <person name="Carazzolle M.F."/>
            <person name="Schuster S.C."/>
            <person name="Carlson J.E."/>
            <person name="Guiltinan M.J."/>
            <person name="Mieczkowski P."/>
            <person name="Farmer A."/>
            <person name="Ramaraj T."/>
            <person name="Crozier J."/>
            <person name="Davis R.E."/>
            <person name="Shao J."/>
            <person name="Melnick R.L."/>
            <person name="Pereira G.A.G."/>
            <person name="Bailey B.A."/>
        </authorList>
    </citation>
    <scope>NUCLEOTIDE SEQUENCE [LARGE SCALE GENOMIC DNA]</scope>
    <source>
        <strain evidence="2 3">MCA 2997</strain>
    </source>
</reference>
<dbReference type="OrthoDB" id="413361at2759"/>
<evidence type="ECO:0000313" key="2">
    <source>
        <dbReference type="EMBL" id="ESK94245.1"/>
    </source>
</evidence>
<keyword evidence="3" id="KW-1185">Reference proteome</keyword>
<accession>V2XP00</accession>
<dbReference type="Proteomes" id="UP000017559">
    <property type="component" value="Unassembled WGS sequence"/>
</dbReference>
<protein>
    <submittedName>
        <fullName evidence="2">Retrotransposon unclassified</fullName>
    </submittedName>
</protein>
<evidence type="ECO:0000313" key="3">
    <source>
        <dbReference type="Proteomes" id="UP000017559"/>
    </source>
</evidence>
<proteinExistence type="predicted"/>
<dbReference type="AlphaFoldDB" id="V2XP00"/>
<comment type="caution">
    <text evidence="2">The sequence shown here is derived from an EMBL/GenBank/DDBJ whole genome shotgun (WGS) entry which is preliminary data.</text>
</comment>